<sequence length="84" mass="9764">MELWNLFTSPDFDLVQNSDAFSKVQPLLVQIAQAEPHLVLACQSLEHWVSKTLRHISMIKEILAQTVDPEDVLEDHYDNKTRYL</sequence>
<name>A0A314YQJ2_PRUYE</name>
<dbReference type="AlphaFoldDB" id="A0A314YQJ2"/>
<dbReference type="Proteomes" id="UP000250321">
    <property type="component" value="Unassembled WGS sequence"/>
</dbReference>
<dbReference type="EMBL" id="PJQY01000493">
    <property type="protein sequence ID" value="PQQ10572.1"/>
    <property type="molecule type" value="Genomic_DNA"/>
</dbReference>
<evidence type="ECO:0000313" key="1">
    <source>
        <dbReference type="EMBL" id="PQQ10572.1"/>
    </source>
</evidence>
<organism evidence="1 2">
    <name type="scientific">Prunus yedoensis var. nudiflora</name>
    <dbReference type="NCBI Taxonomy" id="2094558"/>
    <lineage>
        <taxon>Eukaryota</taxon>
        <taxon>Viridiplantae</taxon>
        <taxon>Streptophyta</taxon>
        <taxon>Embryophyta</taxon>
        <taxon>Tracheophyta</taxon>
        <taxon>Spermatophyta</taxon>
        <taxon>Magnoliopsida</taxon>
        <taxon>eudicotyledons</taxon>
        <taxon>Gunneridae</taxon>
        <taxon>Pentapetalae</taxon>
        <taxon>rosids</taxon>
        <taxon>fabids</taxon>
        <taxon>Rosales</taxon>
        <taxon>Rosaceae</taxon>
        <taxon>Amygdaloideae</taxon>
        <taxon>Amygdaleae</taxon>
        <taxon>Prunus</taxon>
    </lineage>
</organism>
<protein>
    <submittedName>
        <fullName evidence="1">Uncharacterized protein</fullName>
    </submittedName>
</protein>
<accession>A0A314YQJ2</accession>
<reference evidence="1 2" key="1">
    <citation type="submission" date="2018-02" db="EMBL/GenBank/DDBJ databases">
        <title>Draft genome of wild Prunus yedoensis var. nudiflora.</title>
        <authorList>
            <person name="Baek S."/>
            <person name="Kim J.-H."/>
            <person name="Choi K."/>
            <person name="Kim G.-B."/>
            <person name="Cho A."/>
            <person name="Jang H."/>
            <person name="Shin C.-H."/>
            <person name="Yu H.-J."/>
            <person name="Mun J.-H."/>
        </authorList>
    </citation>
    <scope>NUCLEOTIDE SEQUENCE [LARGE SCALE GENOMIC DNA]</scope>
    <source>
        <strain evidence="2">cv. Jeju island</strain>
        <tissue evidence="1">Leaf</tissue>
    </source>
</reference>
<gene>
    <name evidence="1" type="ORF">Pyn_25697</name>
</gene>
<comment type="caution">
    <text evidence="1">The sequence shown here is derived from an EMBL/GenBank/DDBJ whole genome shotgun (WGS) entry which is preliminary data.</text>
</comment>
<keyword evidence="2" id="KW-1185">Reference proteome</keyword>
<proteinExistence type="predicted"/>
<evidence type="ECO:0000313" key="2">
    <source>
        <dbReference type="Proteomes" id="UP000250321"/>
    </source>
</evidence>